<reference evidence="1" key="1">
    <citation type="submission" date="2021-03" db="EMBL/GenBank/DDBJ databases">
        <title>Whole genome sequence of Streptomyces bomunensis MMS17-BM035.</title>
        <authorList>
            <person name="Lee J.H."/>
        </authorList>
    </citation>
    <scope>NUCLEOTIDE SEQUENCE</scope>
    <source>
        <strain evidence="1">MMS17-BM035</strain>
    </source>
</reference>
<evidence type="ECO:0000313" key="2">
    <source>
        <dbReference type="Proteomes" id="UP000670475"/>
    </source>
</evidence>
<proteinExistence type="predicted"/>
<dbReference type="RefSeq" id="WP_209338205.1">
    <property type="nucleotide sequence ID" value="NZ_JAGIQL010000005.1"/>
</dbReference>
<protein>
    <submittedName>
        <fullName evidence="1">Uncharacterized protein</fullName>
    </submittedName>
</protein>
<gene>
    <name evidence="1" type="ORF">JFN87_02755</name>
</gene>
<dbReference type="AlphaFoldDB" id="A0A940M7X3"/>
<name>A0A940M7X3_9ACTN</name>
<evidence type="ECO:0000313" key="1">
    <source>
        <dbReference type="EMBL" id="MBP0456424.1"/>
    </source>
</evidence>
<comment type="caution">
    <text evidence="1">The sequence shown here is derived from an EMBL/GenBank/DDBJ whole genome shotgun (WGS) entry which is preliminary data.</text>
</comment>
<dbReference type="EMBL" id="JAGIQL010000005">
    <property type="protein sequence ID" value="MBP0456424.1"/>
    <property type="molecule type" value="Genomic_DNA"/>
</dbReference>
<accession>A0A940M7X3</accession>
<sequence length="83" mass="8931">MTGKGSLLDLLDQKAAPVGMRCFTRHHALARLDSEHSAAGYSLRAFAEHAAANDAGAYQPRLEQPFRQPRLLIGTMVDATPAA</sequence>
<keyword evidence="2" id="KW-1185">Reference proteome</keyword>
<organism evidence="1 2">
    <name type="scientific">Streptomyces montanisoli</name>
    <dbReference type="NCBI Taxonomy" id="2798581"/>
    <lineage>
        <taxon>Bacteria</taxon>
        <taxon>Bacillati</taxon>
        <taxon>Actinomycetota</taxon>
        <taxon>Actinomycetes</taxon>
        <taxon>Kitasatosporales</taxon>
        <taxon>Streptomycetaceae</taxon>
        <taxon>Streptomyces</taxon>
    </lineage>
</organism>
<dbReference type="Proteomes" id="UP000670475">
    <property type="component" value="Unassembled WGS sequence"/>
</dbReference>